<dbReference type="RefSeq" id="WP_147847734.1">
    <property type="nucleotide sequence ID" value="NZ_VDUZ01000015.1"/>
</dbReference>
<dbReference type="EMBL" id="VDUZ01000015">
    <property type="protein sequence ID" value="TXL75163.1"/>
    <property type="molecule type" value="Genomic_DNA"/>
</dbReference>
<evidence type="ECO:0000256" key="1">
    <source>
        <dbReference type="ARBA" id="ARBA00006484"/>
    </source>
</evidence>
<protein>
    <submittedName>
        <fullName evidence="3">SDR family oxidoreductase</fullName>
    </submittedName>
</protein>
<dbReference type="Proteomes" id="UP000321638">
    <property type="component" value="Unassembled WGS sequence"/>
</dbReference>
<comment type="caution">
    <text evidence="3">The sequence shown here is derived from an EMBL/GenBank/DDBJ whole genome shotgun (WGS) entry which is preliminary data.</text>
</comment>
<dbReference type="PANTHER" id="PTHR43639:SF1">
    <property type="entry name" value="SHORT-CHAIN DEHYDROGENASE_REDUCTASE FAMILY PROTEIN"/>
    <property type="match status" value="1"/>
</dbReference>
<gene>
    <name evidence="3" type="ORF">FHP25_14880</name>
</gene>
<evidence type="ECO:0000313" key="3">
    <source>
        <dbReference type="EMBL" id="TXL75163.1"/>
    </source>
</evidence>
<dbReference type="SUPFAM" id="SSF51735">
    <property type="entry name" value="NAD(P)-binding Rossmann-fold domains"/>
    <property type="match status" value="1"/>
</dbReference>
<dbReference type="OrthoDB" id="9793325at2"/>
<dbReference type="InterPro" id="IPR036291">
    <property type="entry name" value="NAD(P)-bd_dom_sf"/>
</dbReference>
<organism evidence="3 4">
    <name type="scientific">Vineibacter terrae</name>
    <dbReference type="NCBI Taxonomy" id="2586908"/>
    <lineage>
        <taxon>Bacteria</taxon>
        <taxon>Pseudomonadati</taxon>
        <taxon>Pseudomonadota</taxon>
        <taxon>Alphaproteobacteria</taxon>
        <taxon>Hyphomicrobiales</taxon>
        <taxon>Vineibacter</taxon>
    </lineage>
</organism>
<reference evidence="3 4" key="1">
    <citation type="submission" date="2019-06" db="EMBL/GenBank/DDBJ databases">
        <title>New taxonomy in bacterial strain CC-CFT640, isolated from vineyard.</title>
        <authorList>
            <person name="Lin S.-Y."/>
            <person name="Tsai C.-F."/>
            <person name="Young C.-C."/>
        </authorList>
    </citation>
    <scope>NUCLEOTIDE SEQUENCE [LARGE SCALE GENOMIC DNA]</scope>
    <source>
        <strain evidence="3 4">CC-CFT640</strain>
    </source>
</reference>
<proteinExistence type="inferred from homology"/>
<dbReference type="CDD" id="cd05233">
    <property type="entry name" value="SDR_c"/>
    <property type="match status" value="1"/>
</dbReference>
<dbReference type="Gene3D" id="3.40.50.720">
    <property type="entry name" value="NAD(P)-binding Rossmann-like Domain"/>
    <property type="match status" value="1"/>
</dbReference>
<keyword evidence="2" id="KW-0560">Oxidoreductase</keyword>
<dbReference type="AlphaFoldDB" id="A0A5C8PLU5"/>
<dbReference type="PRINTS" id="PR00081">
    <property type="entry name" value="GDHRDH"/>
</dbReference>
<evidence type="ECO:0000256" key="2">
    <source>
        <dbReference type="ARBA" id="ARBA00023002"/>
    </source>
</evidence>
<dbReference type="GO" id="GO:0016491">
    <property type="term" value="F:oxidoreductase activity"/>
    <property type="evidence" value="ECO:0007669"/>
    <property type="project" value="UniProtKB-KW"/>
</dbReference>
<name>A0A5C8PLU5_9HYPH</name>
<sequence length="264" mass="27509">MTTTEAPLRKAQRYAAGAAAIAGGSGGLGGAIARTLARSGANVAVTYNRNRQAAEEVAGAIAALGREAAAFQVDLRDADAVARFHAQVVARFGGLHTAVYAAGPYIEMRHIGNLEPALFERTLGSDVFGAYNFFHHAISGLRAARGVAICLGTPAMRRYAKKDILSSAPKAALESLVKGIAAEEGRHGIRANMVGVGMIGDGMFHELIAKGDFDERFIEATKKAVALGRLGTAAEIAQTVDFLASDDASYITGQTLMVDGGYAI</sequence>
<dbReference type="Pfam" id="PF13561">
    <property type="entry name" value="adh_short_C2"/>
    <property type="match status" value="1"/>
</dbReference>
<keyword evidence="4" id="KW-1185">Reference proteome</keyword>
<dbReference type="InterPro" id="IPR002347">
    <property type="entry name" value="SDR_fam"/>
</dbReference>
<dbReference type="PANTHER" id="PTHR43639">
    <property type="entry name" value="OXIDOREDUCTASE, SHORT-CHAIN DEHYDROGENASE/REDUCTASE FAMILY (AFU_ORTHOLOGUE AFUA_5G02870)"/>
    <property type="match status" value="1"/>
</dbReference>
<evidence type="ECO:0000313" key="4">
    <source>
        <dbReference type="Proteomes" id="UP000321638"/>
    </source>
</evidence>
<accession>A0A5C8PLU5</accession>
<comment type="similarity">
    <text evidence="1">Belongs to the short-chain dehydrogenases/reductases (SDR) family.</text>
</comment>